<dbReference type="InterPro" id="IPR050237">
    <property type="entry name" value="ATP-dep_AMP-bd_enzyme"/>
</dbReference>
<dbReference type="FunFam" id="3.30.300.30:FF:000008">
    <property type="entry name" value="2,3-dihydroxybenzoate-AMP ligase"/>
    <property type="match status" value="1"/>
</dbReference>
<dbReference type="PROSITE" id="PS00455">
    <property type="entry name" value="AMP_BINDING"/>
    <property type="match status" value="1"/>
</dbReference>
<dbReference type="Gene3D" id="3.30.300.30">
    <property type="match status" value="1"/>
</dbReference>
<dbReference type="EMBL" id="QQBH01000054">
    <property type="protein sequence ID" value="RDD84027.1"/>
    <property type="molecule type" value="Genomic_DNA"/>
</dbReference>
<keyword evidence="2 5" id="KW-0436">Ligase</keyword>
<gene>
    <name evidence="5" type="ORF">DVZ84_37430</name>
</gene>
<evidence type="ECO:0000259" key="3">
    <source>
        <dbReference type="Pfam" id="PF00501"/>
    </source>
</evidence>
<dbReference type="OrthoDB" id="9803968at2"/>
<name>A0A369UU91_9ACTN</name>
<protein>
    <submittedName>
        <fullName evidence="5">Fatty acid--CoA ligase</fullName>
    </submittedName>
</protein>
<dbReference type="AlphaFoldDB" id="A0A369UU91"/>
<dbReference type="Gene3D" id="3.40.50.12780">
    <property type="entry name" value="N-terminal domain of ligase-like"/>
    <property type="match status" value="1"/>
</dbReference>
<comment type="caution">
    <text evidence="5">The sequence shown here is derived from an EMBL/GenBank/DDBJ whole genome shotgun (WGS) entry which is preliminary data.</text>
</comment>
<dbReference type="NCBIfam" id="NF004837">
    <property type="entry name" value="PRK06187.1"/>
    <property type="match status" value="1"/>
</dbReference>
<feature type="domain" description="AMP-dependent synthetase/ligase" evidence="3">
    <location>
        <begin position="42"/>
        <end position="401"/>
    </location>
</feature>
<evidence type="ECO:0000259" key="4">
    <source>
        <dbReference type="Pfam" id="PF13193"/>
    </source>
</evidence>
<dbReference type="InterPro" id="IPR042099">
    <property type="entry name" value="ANL_N_sf"/>
</dbReference>
<comment type="similarity">
    <text evidence="1">Belongs to the ATP-dependent AMP-binding enzyme family.</text>
</comment>
<dbReference type="InterPro" id="IPR000873">
    <property type="entry name" value="AMP-dep_synth/lig_dom"/>
</dbReference>
<dbReference type="InterPro" id="IPR025110">
    <property type="entry name" value="AMP-bd_C"/>
</dbReference>
<dbReference type="PANTHER" id="PTHR43767">
    <property type="entry name" value="LONG-CHAIN-FATTY-ACID--COA LIGASE"/>
    <property type="match status" value="1"/>
</dbReference>
<organism evidence="5 6">
    <name type="scientific">Streptomyces parvulus</name>
    <dbReference type="NCBI Taxonomy" id="146923"/>
    <lineage>
        <taxon>Bacteria</taxon>
        <taxon>Bacillati</taxon>
        <taxon>Actinomycetota</taxon>
        <taxon>Actinomycetes</taxon>
        <taxon>Kitasatosporales</taxon>
        <taxon>Streptomycetaceae</taxon>
        <taxon>Streptomyces</taxon>
    </lineage>
</organism>
<dbReference type="InterPro" id="IPR045851">
    <property type="entry name" value="AMP-bd_C_sf"/>
</dbReference>
<evidence type="ECO:0000313" key="5">
    <source>
        <dbReference type="EMBL" id="RDD84027.1"/>
    </source>
</evidence>
<accession>A0A369UU91</accession>
<dbReference type="Pfam" id="PF00501">
    <property type="entry name" value="AMP-binding"/>
    <property type="match status" value="1"/>
</dbReference>
<evidence type="ECO:0000313" key="6">
    <source>
        <dbReference type="Proteomes" id="UP000253742"/>
    </source>
</evidence>
<dbReference type="Proteomes" id="UP000253742">
    <property type="component" value="Unassembled WGS sequence"/>
</dbReference>
<evidence type="ECO:0000256" key="1">
    <source>
        <dbReference type="ARBA" id="ARBA00006432"/>
    </source>
</evidence>
<dbReference type="GO" id="GO:0016877">
    <property type="term" value="F:ligase activity, forming carbon-sulfur bonds"/>
    <property type="evidence" value="ECO:0007669"/>
    <property type="project" value="UniProtKB-ARBA"/>
</dbReference>
<proteinExistence type="inferred from homology"/>
<evidence type="ECO:0000256" key="2">
    <source>
        <dbReference type="ARBA" id="ARBA00022598"/>
    </source>
</evidence>
<dbReference type="InterPro" id="IPR020845">
    <property type="entry name" value="AMP-binding_CS"/>
</dbReference>
<dbReference type="Pfam" id="PF13193">
    <property type="entry name" value="AMP-binding_C"/>
    <property type="match status" value="1"/>
</dbReference>
<sequence>MTGRMQDSPLTVGTLLPAMEKWLSRKTVTTWRPTVDDPAATTVATFAQTAARARLLGAALDHLGIPLGGRVASFAWNHQEHLELFLGVPASGRVLHTVNHRLFSDQLEFILDDAGDEAVFVDGSLLPAVWSVLARSPRIRHIIVIRPDPGQRLPQDPRILTYEALLDAQTRPHPLDHADELATASLCYTSGTTGRPKGVAYSHRSVVLHALLLLAADSFGIRESDVVLPVVPMFHVNAWGLPYACLMTGAGLSLPGESPRPAGLALQMEHDRVTMAAAVPTVWRGLLAELRPRDQSALRLAVCGGGALSDDLATAYEALGVTLRGAWGMTETSPLVTVARPVDADAGQTPEARRATLSAAGRPIPLVDVRTLTESGEPAQWEADVAGELQVRGPTIIDTYLGATDSALTPDGWFGTGDVATIDGTGLVRIVDRTKDLIKSGGEWISSVQLENALMAHPAVSEAAVTGKSDERWGERPVAWVVPQDGSTIDPEALREHLRTMVAAWWVPEDIRFLDEIPKTGTGKWAKTTLRDLT</sequence>
<dbReference type="PANTHER" id="PTHR43767:SF11">
    <property type="entry name" value="MEDIUM-CHAIN-FATTY-ACID--COA LIGASE"/>
    <property type="match status" value="1"/>
</dbReference>
<reference evidence="5 6" key="1">
    <citation type="submission" date="2018-07" db="EMBL/GenBank/DDBJ databases">
        <title>Genome guided investigation of antibiotics producing actinomycetales strain isolated from a Macau mangrove ecosystem.</title>
        <authorList>
            <person name="Hu D."/>
        </authorList>
    </citation>
    <scope>NUCLEOTIDE SEQUENCE [LARGE SCALE GENOMIC DNA]</scope>
    <source>
        <strain evidence="5 6">2297</strain>
    </source>
</reference>
<dbReference type="SUPFAM" id="SSF56801">
    <property type="entry name" value="Acetyl-CoA synthetase-like"/>
    <property type="match status" value="1"/>
</dbReference>
<feature type="domain" description="AMP-binding enzyme C-terminal" evidence="4">
    <location>
        <begin position="450"/>
        <end position="524"/>
    </location>
</feature>
<dbReference type="RefSeq" id="WP_114534029.1">
    <property type="nucleotide sequence ID" value="NZ_QQBH01000054.1"/>
</dbReference>